<keyword evidence="3" id="KW-1185">Reference proteome</keyword>
<evidence type="ECO:0000313" key="3">
    <source>
        <dbReference type="Proteomes" id="UP000887578"/>
    </source>
</evidence>
<feature type="signal peptide" evidence="1">
    <location>
        <begin position="1"/>
        <end position="19"/>
    </location>
</feature>
<sequence length="126" mass="14343">MKLLNYLLLFFVIVSFVEAIPFFNRLRRQSGATKGSESLDISDARCNSEELLQIMMDNISSDVKQSRSKIMEAAEQQIGGNFNVICANGDFSYITSTRLYCLTTLENIKCYAFLAEGKLDRRLLKH</sequence>
<dbReference type="InterPro" id="IPR007284">
    <property type="entry name" value="Ground-like_dom"/>
</dbReference>
<reference evidence="4" key="1">
    <citation type="submission" date="2022-11" db="UniProtKB">
        <authorList>
            <consortium name="WormBaseParasite"/>
        </authorList>
    </citation>
    <scope>IDENTIFICATION</scope>
</reference>
<feature type="chain" id="PRO_5038123186" evidence="1">
    <location>
        <begin position="20"/>
        <end position="126"/>
    </location>
</feature>
<dbReference type="Pfam" id="PF04155">
    <property type="entry name" value="Ground-like"/>
    <property type="match status" value="1"/>
</dbReference>
<keyword evidence="1" id="KW-0732">Signal</keyword>
<accession>A0A914Q6X8</accession>
<evidence type="ECO:0000259" key="2">
    <source>
        <dbReference type="Pfam" id="PF04155"/>
    </source>
</evidence>
<dbReference type="Proteomes" id="UP000887578">
    <property type="component" value="Unplaced"/>
</dbReference>
<proteinExistence type="predicted"/>
<evidence type="ECO:0000313" key="4">
    <source>
        <dbReference type="WBParaSite" id="PDA_v2.g24768.t1"/>
    </source>
</evidence>
<protein>
    <submittedName>
        <fullName evidence="4">Ground-like domain-containing protein</fullName>
    </submittedName>
</protein>
<organism evidence="3 4">
    <name type="scientific">Panagrolaimus davidi</name>
    <dbReference type="NCBI Taxonomy" id="227884"/>
    <lineage>
        <taxon>Eukaryota</taxon>
        <taxon>Metazoa</taxon>
        <taxon>Ecdysozoa</taxon>
        <taxon>Nematoda</taxon>
        <taxon>Chromadorea</taxon>
        <taxon>Rhabditida</taxon>
        <taxon>Tylenchina</taxon>
        <taxon>Panagrolaimomorpha</taxon>
        <taxon>Panagrolaimoidea</taxon>
        <taxon>Panagrolaimidae</taxon>
        <taxon>Panagrolaimus</taxon>
    </lineage>
</organism>
<evidence type="ECO:0000256" key="1">
    <source>
        <dbReference type="SAM" id="SignalP"/>
    </source>
</evidence>
<name>A0A914Q6X8_9BILA</name>
<dbReference type="WBParaSite" id="PDA_v2.g24768.t1">
    <property type="protein sequence ID" value="PDA_v2.g24768.t1"/>
    <property type="gene ID" value="PDA_v2.g24768"/>
</dbReference>
<dbReference type="AlphaFoldDB" id="A0A914Q6X8"/>
<feature type="domain" description="Ground-like" evidence="2">
    <location>
        <begin position="44"/>
        <end position="113"/>
    </location>
</feature>